<sequence>MSQAKLRDQLVREFKSYWSSSLPTTIDMGGERQRKTIKDSALLIDKLGLQVKLNIIDWFISFILRDYRRIFSPSDEAGQLDNLSTRFAWFNRILKQFQHQQDLSNIWPLHWNIKSQLLAKFNDYTSQDIQIVLKNSNLNVDSLIEAIRITKDFESQMQKKLNLHFNDQGGFKSISLVYQNVFHVYISHQDKSLADLFTKFSDSSSHQFVEESSTASVLESSSELFLNYRQILSQCATLTNGKPIVDLSKLYSKWLKIYANDILKAQLIHGINSRRSLDSKVNYNEIKISGLIINTADYCLSTAIQLEEKLKEYVYIPFKGDISFEKEGEIFNSIISNCLQRCLHNFELGIETPLNDMSRIQWSQLGNSKKKSNNITSVSNPSQYVIDLSQCILNLSSNVTKSIDQRKYYRSFLDKAVSLSVALLTRNIVKSRPLSSLGVEQLLLDLQSFRQAFLDSMESPRETGSTTSAYARHVNRALIPLETLLKVVLAPSVPAEAFVQSYTTLIADSSSQNFQKVLEMKGLSKKDQSQIHEIFRAVTATESQSEKQSNSFLTELDMDPPNRPLIPVPTINNKSEGDNCSPTDYNNNPNKADSKNISPAVPMFSDFKNFFLRK</sequence>
<evidence type="ECO:0000256" key="6">
    <source>
        <dbReference type="ARBA" id="ARBA00023136"/>
    </source>
</evidence>
<protein>
    <submittedName>
        <fullName evidence="10">Uncharacterized protein</fullName>
    </submittedName>
</protein>
<evidence type="ECO:0000259" key="9">
    <source>
        <dbReference type="Pfam" id="PF16854"/>
    </source>
</evidence>
<comment type="similarity">
    <text evidence="3">Belongs to the VPS53 family.</text>
</comment>
<feature type="region of interest" description="Disordered" evidence="7">
    <location>
        <begin position="569"/>
        <end position="597"/>
    </location>
</feature>
<dbReference type="PANTHER" id="PTHR12820:SF0">
    <property type="entry name" value="VACUOLAR PROTEIN SORTING-ASSOCIATED PROTEIN 53 HOMOLOG"/>
    <property type="match status" value="1"/>
</dbReference>
<dbReference type="PANTHER" id="PTHR12820">
    <property type="entry name" value="VACUOLAR SORTING PROTEIN 53"/>
    <property type="match status" value="1"/>
</dbReference>
<feature type="domain" description="Vps53 N-terminal" evidence="8">
    <location>
        <begin position="3"/>
        <end position="202"/>
    </location>
</feature>
<evidence type="ECO:0000313" key="10">
    <source>
        <dbReference type="EMBL" id="TIB30566.1"/>
    </source>
</evidence>
<feature type="domain" description="Vps53 C-terminal" evidence="9">
    <location>
        <begin position="440"/>
        <end position="523"/>
    </location>
</feature>
<dbReference type="Gene3D" id="1.10.357.110">
    <property type="entry name" value="Vacuolar protein sorting-associated protein 53, C-terminus"/>
    <property type="match status" value="1"/>
</dbReference>
<keyword evidence="6" id="KW-0472">Membrane</keyword>
<dbReference type="Pfam" id="PF16854">
    <property type="entry name" value="VPS53_C"/>
    <property type="match status" value="1"/>
</dbReference>
<dbReference type="InterPro" id="IPR031745">
    <property type="entry name" value="Vps53_C"/>
</dbReference>
<dbReference type="GO" id="GO:0005829">
    <property type="term" value="C:cytosol"/>
    <property type="evidence" value="ECO:0007669"/>
    <property type="project" value="GOC"/>
</dbReference>
<dbReference type="AlphaFoldDB" id="A0A4T0ILB9"/>
<evidence type="ECO:0000256" key="5">
    <source>
        <dbReference type="ARBA" id="ARBA00023034"/>
    </source>
</evidence>
<dbReference type="EMBL" id="SPOI01000257">
    <property type="protein sequence ID" value="TIB30566.1"/>
    <property type="molecule type" value="Genomic_DNA"/>
</dbReference>
<proteinExistence type="inferred from homology"/>
<evidence type="ECO:0000313" key="11">
    <source>
        <dbReference type="Proteomes" id="UP000310689"/>
    </source>
</evidence>
<evidence type="ECO:0000256" key="1">
    <source>
        <dbReference type="ARBA" id="ARBA00004150"/>
    </source>
</evidence>
<comment type="caution">
    <text evidence="10">The sequence shown here is derived from an EMBL/GenBank/DDBJ whole genome shotgun (WGS) entry which is preliminary data.</text>
</comment>
<evidence type="ECO:0000256" key="2">
    <source>
        <dbReference type="ARBA" id="ARBA00004481"/>
    </source>
</evidence>
<comment type="subcellular location">
    <subcellularLocation>
        <location evidence="2">Endosome membrane</location>
        <topology evidence="2">Peripheral membrane protein</topology>
    </subcellularLocation>
    <subcellularLocation>
        <location evidence="1">Golgi apparatus</location>
        <location evidence="1">trans-Golgi network membrane</location>
        <topology evidence="1">Peripheral membrane protein</topology>
    </subcellularLocation>
</comment>
<dbReference type="InterPro" id="IPR007234">
    <property type="entry name" value="Vps53_N"/>
</dbReference>
<evidence type="ECO:0000256" key="4">
    <source>
        <dbReference type="ARBA" id="ARBA00022753"/>
    </source>
</evidence>
<name>A0A4T0ILB9_WALIC</name>
<keyword evidence="5" id="KW-0333">Golgi apparatus</keyword>
<dbReference type="Proteomes" id="UP000310689">
    <property type="component" value="Unassembled WGS sequence"/>
</dbReference>
<dbReference type="GO" id="GO:0010008">
    <property type="term" value="C:endosome membrane"/>
    <property type="evidence" value="ECO:0007669"/>
    <property type="project" value="UniProtKB-SubCell"/>
</dbReference>
<evidence type="ECO:0000256" key="3">
    <source>
        <dbReference type="ARBA" id="ARBA00008628"/>
    </source>
</evidence>
<dbReference type="GO" id="GO:0000938">
    <property type="term" value="C:GARP complex"/>
    <property type="evidence" value="ECO:0007669"/>
    <property type="project" value="InterPro"/>
</dbReference>
<dbReference type="GO" id="GO:0042147">
    <property type="term" value="P:retrograde transport, endosome to Golgi"/>
    <property type="evidence" value="ECO:0007669"/>
    <property type="project" value="InterPro"/>
</dbReference>
<organism evidence="10 11">
    <name type="scientific">Wallemia ichthyophaga</name>
    <dbReference type="NCBI Taxonomy" id="245174"/>
    <lineage>
        <taxon>Eukaryota</taxon>
        <taxon>Fungi</taxon>
        <taxon>Dikarya</taxon>
        <taxon>Basidiomycota</taxon>
        <taxon>Wallemiomycotina</taxon>
        <taxon>Wallemiomycetes</taxon>
        <taxon>Wallemiales</taxon>
        <taxon>Wallemiaceae</taxon>
        <taxon>Wallemia</taxon>
    </lineage>
</organism>
<dbReference type="InterPro" id="IPR039766">
    <property type="entry name" value="Vps53"/>
</dbReference>
<feature type="compositionally biased region" description="Polar residues" evidence="7">
    <location>
        <begin position="570"/>
        <end position="597"/>
    </location>
</feature>
<reference evidence="10 11" key="1">
    <citation type="submission" date="2019-03" db="EMBL/GenBank/DDBJ databases">
        <title>Sequencing 23 genomes of Wallemia ichthyophaga.</title>
        <authorList>
            <person name="Gostincar C."/>
        </authorList>
    </citation>
    <scope>NUCLEOTIDE SEQUENCE [LARGE SCALE GENOMIC DNA]</scope>
    <source>
        <strain evidence="10 11">EXF-6200</strain>
    </source>
</reference>
<keyword evidence="4" id="KW-0967">Endosome</keyword>
<evidence type="ECO:0000259" key="8">
    <source>
        <dbReference type="Pfam" id="PF04100"/>
    </source>
</evidence>
<dbReference type="InterPro" id="IPR038260">
    <property type="entry name" value="Vps53_C_sf"/>
</dbReference>
<accession>A0A4T0ILB9</accession>
<evidence type="ECO:0000256" key="7">
    <source>
        <dbReference type="SAM" id="MobiDB-lite"/>
    </source>
</evidence>
<gene>
    <name evidence="10" type="ORF">E3P86_03478</name>
</gene>
<dbReference type="Pfam" id="PF04100">
    <property type="entry name" value="Vps53_N"/>
    <property type="match status" value="1"/>
</dbReference>